<comment type="similarity">
    <text evidence="1">Belongs to the DegT/DnrJ/EryC1 family.</text>
</comment>
<dbReference type="InterPro" id="IPR015421">
    <property type="entry name" value="PyrdxlP-dep_Trfase_major"/>
</dbReference>
<keyword evidence="2" id="KW-0808">Transferase</keyword>
<dbReference type="InterPro" id="IPR015422">
    <property type="entry name" value="PyrdxlP-dep_Trfase_small"/>
</dbReference>
<keyword evidence="2" id="KW-0032">Aminotransferase</keyword>
<reference evidence="3" key="1">
    <citation type="journal article" date="2019" name="Int. J. Syst. Evol. Microbiol.">
        <title>The Global Catalogue of Microorganisms (GCM) 10K type strain sequencing project: providing services to taxonomists for standard genome sequencing and annotation.</title>
        <authorList>
            <consortium name="The Broad Institute Genomics Platform"/>
            <consortium name="The Broad Institute Genome Sequencing Center for Infectious Disease"/>
            <person name="Wu L."/>
            <person name="Ma J."/>
        </authorList>
    </citation>
    <scope>NUCLEOTIDE SEQUENCE [LARGE SCALE GENOMIC DNA]</scope>
    <source>
        <strain evidence="3">CECT 8289</strain>
    </source>
</reference>
<name>A0ABV8QR09_9BACT</name>
<dbReference type="Pfam" id="PF01041">
    <property type="entry name" value="DegT_DnrJ_EryC1"/>
    <property type="match status" value="1"/>
</dbReference>
<dbReference type="Proteomes" id="UP001595907">
    <property type="component" value="Unassembled WGS sequence"/>
</dbReference>
<dbReference type="Gene3D" id="3.90.1150.10">
    <property type="entry name" value="Aspartate Aminotransferase, domain 1"/>
    <property type="match status" value="1"/>
</dbReference>
<dbReference type="NCBIfam" id="TIGR04181">
    <property type="entry name" value="NHT_00031"/>
    <property type="match status" value="1"/>
</dbReference>
<dbReference type="SUPFAM" id="SSF53383">
    <property type="entry name" value="PLP-dependent transferases"/>
    <property type="match status" value="1"/>
</dbReference>
<keyword evidence="1" id="KW-0663">Pyridoxal phosphate</keyword>
<evidence type="ECO:0000313" key="3">
    <source>
        <dbReference type="Proteomes" id="UP001595907"/>
    </source>
</evidence>
<evidence type="ECO:0000256" key="1">
    <source>
        <dbReference type="RuleBase" id="RU004508"/>
    </source>
</evidence>
<dbReference type="PANTHER" id="PTHR30244:SF30">
    <property type="entry name" value="BLR5990 PROTEIN"/>
    <property type="match status" value="1"/>
</dbReference>
<organism evidence="2 3">
    <name type="scientific">Ferruginibacter yonginensis</name>
    <dbReference type="NCBI Taxonomy" id="1310416"/>
    <lineage>
        <taxon>Bacteria</taxon>
        <taxon>Pseudomonadati</taxon>
        <taxon>Bacteroidota</taxon>
        <taxon>Chitinophagia</taxon>
        <taxon>Chitinophagales</taxon>
        <taxon>Chitinophagaceae</taxon>
        <taxon>Ferruginibacter</taxon>
    </lineage>
</organism>
<dbReference type="InterPro" id="IPR015424">
    <property type="entry name" value="PyrdxlP-dep_Trfase"/>
</dbReference>
<gene>
    <name evidence="2" type="ORF">ACFOWM_07345</name>
</gene>
<dbReference type="InterPro" id="IPR026385">
    <property type="entry name" value="LegC-like"/>
</dbReference>
<keyword evidence="3" id="KW-1185">Reference proteome</keyword>
<dbReference type="GO" id="GO:0008483">
    <property type="term" value="F:transaminase activity"/>
    <property type="evidence" value="ECO:0007669"/>
    <property type="project" value="UniProtKB-KW"/>
</dbReference>
<dbReference type="PIRSF" id="PIRSF000390">
    <property type="entry name" value="PLP_StrS"/>
    <property type="match status" value="1"/>
</dbReference>
<dbReference type="PANTHER" id="PTHR30244">
    <property type="entry name" value="TRANSAMINASE"/>
    <property type="match status" value="1"/>
</dbReference>
<sequence length="377" mass="41650">MLLLSGPNMGGNELKYVTECIETGWVSSVGSFVDQFEKMSAEFAGTKYAVATSSGTTALHICLILAGVGENDMVIAPNITFIATLNAIKYTNATPILIDTDAGNWQMDLTILADFLQNETEQRNGVCYHKATGKRIPIIMPVHVLGNMCDMDKLMQIAQQHNLTIIEDSTEALGSYYKGKHAGSFGLMGTFSYNGNKIITTGGGGMIVTDDEALAKKAKHLTTQAKSDPFEYMHDAIGYNYRLVNVAAAMGVAQMEQLPGFLQRKQAITDFYKKALTGVGDIVFQEVLPNVQPNNWLPTIFTSKQREVLKALNDSKMQSRPFWVPMNQLPMFKNDLYVNNNDRSDYIYQHCLSIPCSTYITDADLEAVANKIKEVFA</sequence>
<dbReference type="Gene3D" id="3.40.640.10">
    <property type="entry name" value="Type I PLP-dependent aspartate aminotransferase-like (Major domain)"/>
    <property type="match status" value="1"/>
</dbReference>
<protein>
    <submittedName>
        <fullName evidence="2">LegC family aminotransferase</fullName>
    </submittedName>
</protein>
<accession>A0ABV8QR09</accession>
<evidence type="ECO:0000313" key="2">
    <source>
        <dbReference type="EMBL" id="MFC4262685.1"/>
    </source>
</evidence>
<dbReference type="RefSeq" id="WP_379708373.1">
    <property type="nucleotide sequence ID" value="NZ_JBHSCZ010000002.1"/>
</dbReference>
<proteinExistence type="inferred from homology"/>
<dbReference type="EMBL" id="JBHSCZ010000002">
    <property type="protein sequence ID" value="MFC4262685.1"/>
    <property type="molecule type" value="Genomic_DNA"/>
</dbReference>
<dbReference type="CDD" id="cd00616">
    <property type="entry name" value="AHBA_syn"/>
    <property type="match status" value="1"/>
</dbReference>
<dbReference type="InterPro" id="IPR000653">
    <property type="entry name" value="DegT/StrS_aminotransferase"/>
</dbReference>
<comment type="caution">
    <text evidence="2">The sequence shown here is derived from an EMBL/GenBank/DDBJ whole genome shotgun (WGS) entry which is preliminary data.</text>
</comment>